<reference evidence="2" key="1">
    <citation type="journal article" date="2016" name="Genome Announc.">
        <title>Genome Sequence of Ustilaginoidea virens IPU010, a Rice Pathogenic Fungus Causing False Smut.</title>
        <authorList>
            <person name="Kumagai T."/>
            <person name="Ishii T."/>
            <person name="Terai G."/>
            <person name="Umemura M."/>
            <person name="Machida M."/>
            <person name="Asai K."/>
        </authorList>
    </citation>
    <scope>NUCLEOTIDE SEQUENCE [LARGE SCALE GENOMIC DNA]</scope>
    <source>
        <strain evidence="2">IPU010</strain>
    </source>
</reference>
<dbReference type="Proteomes" id="UP000027002">
    <property type="component" value="Chromosome 7"/>
</dbReference>
<dbReference type="KEGG" id="uvi:66068799"/>
<dbReference type="OrthoDB" id="5398854at2759"/>
<dbReference type="GeneID" id="66068799"/>
<name>A0A063C688_USTVR</name>
<evidence type="ECO:0000256" key="1">
    <source>
        <dbReference type="SAM" id="MobiDB-lite"/>
    </source>
</evidence>
<evidence type="ECO:0000313" key="3">
    <source>
        <dbReference type="EMBL" id="QUC23781.1"/>
    </source>
</evidence>
<dbReference type="EMBL" id="BBTG02000001">
    <property type="protein sequence ID" value="GAO14177.1"/>
    <property type="molecule type" value="Genomic_DNA"/>
</dbReference>
<feature type="compositionally biased region" description="Polar residues" evidence="1">
    <location>
        <begin position="208"/>
        <end position="217"/>
    </location>
</feature>
<evidence type="ECO:0000313" key="5">
    <source>
        <dbReference type="Proteomes" id="UP000054053"/>
    </source>
</evidence>
<feature type="region of interest" description="Disordered" evidence="1">
    <location>
        <begin position="93"/>
        <end position="112"/>
    </location>
</feature>
<feature type="region of interest" description="Disordered" evidence="1">
    <location>
        <begin position="173"/>
        <end position="255"/>
    </location>
</feature>
<reference evidence="5" key="2">
    <citation type="journal article" date="2016" name="Genome Announc.">
        <title>Genome sequence of Ustilaginoidea virens IPU010, a rice pathogenic fungus causing false smut.</title>
        <authorList>
            <person name="Kumagai T."/>
            <person name="Ishii T."/>
            <person name="Terai G."/>
            <person name="Umemura M."/>
            <person name="Machida M."/>
            <person name="Asai K."/>
        </authorList>
    </citation>
    <scope>NUCLEOTIDE SEQUENCE [LARGE SCALE GENOMIC DNA]</scope>
    <source>
        <strain evidence="5">IPU010</strain>
    </source>
</reference>
<feature type="compositionally biased region" description="Polar residues" evidence="1">
    <location>
        <begin position="93"/>
        <end position="103"/>
    </location>
</feature>
<dbReference type="STRING" id="1159556.A0A063C688"/>
<evidence type="ECO:0000313" key="4">
    <source>
        <dbReference type="Proteomes" id="UP000027002"/>
    </source>
</evidence>
<sequence length="416" mass="46514">MNYPSPRTPGSTPAHDWEYSRMSSATPTPSPRPNWFDSSTPRRPATRAAHTRASSYSQHGGGGSTPRTHLESPRYNSCGDYCTVDVSFQDFPSSRRTSAQYQTPPRRDRRNSYTYVRASTPYGESDEDELIEAMGFTLKIPARTRFKSRHTANATMHDWGWYTNHGLHPQSSPYYADPAYARTSPYDSPQQPPPQARPPTSHGHARRSSTSVPQRPSTVRPGASGGQRSKPPPAPAKATEADAKRHRIPQGYQLKNWDPNEEPILLLGSVFDANSLGKWIYDWTVYAQGASSPIADMSGELWLLLIQLAGKMKRAVEVAGRVRSAENRDIINDFIDSGERLTDKLRSLLKACESPMLKAAKKKGSGLGKHSGMEFVNTLFGRERELAKTEKFMQNVRLFNLRFDANCEEIVQNPTI</sequence>
<dbReference type="AlphaFoldDB" id="A0A063C688"/>
<gene>
    <name evidence="3" type="ORF">UV8b_08022</name>
    <name evidence="2" type="ORF">UVI_02001880</name>
</gene>
<dbReference type="HOGENOM" id="CLU_039952_1_0_1"/>
<reference evidence="3" key="3">
    <citation type="submission" date="2020-03" db="EMBL/GenBank/DDBJ databases">
        <title>A mixture of massive structural variations and highly conserved coding sequences in Ustilaginoidea virens genome.</title>
        <authorList>
            <person name="Zhang K."/>
            <person name="Zhao Z."/>
            <person name="Zhang Z."/>
            <person name="Li Y."/>
            <person name="Hsiang T."/>
            <person name="Sun W."/>
        </authorList>
    </citation>
    <scope>NUCLEOTIDE SEQUENCE</scope>
    <source>
        <strain evidence="3">UV-8b</strain>
    </source>
</reference>
<evidence type="ECO:0000313" key="2">
    <source>
        <dbReference type="EMBL" id="GAO14177.1"/>
    </source>
</evidence>
<dbReference type="Proteomes" id="UP000054053">
    <property type="component" value="Unassembled WGS sequence"/>
</dbReference>
<accession>A0A063C688</accession>
<proteinExistence type="predicted"/>
<dbReference type="RefSeq" id="XP_043001454.1">
    <property type="nucleotide sequence ID" value="XM_043145519.1"/>
</dbReference>
<feature type="region of interest" description="Disordered" evidence="1">
    <location>
        <begin position="1"/>
        <end position="72"/>
    </location>
</feature>
<protein>
    <submittedName>
        <fullName evidence="2">Uncharacterized protein</fullName>
    </submittedName>
</protein>
<keyword evidence="4" id="KW-1185">Reference proteome</keyword>
<organism evidence="2 5">
    <name type="scientific">Ustilaginoidea virens</name>
    <name type="common">Rice false smut fungus</name>
    <name type="synonym">Villosiclava virens</name>
    <dbReference type="NCBI Taxonomy" id="1159556"/>
    <lineage>
        <taxon>Eukaryota</taxon>
        <taxon>Fungi</taxon>
        <taxon>Dikarya</taxon>
        <taxon>Ascomycota</taxon>
        <taxon>Pezizomycotina</taxon>
        <taxon>Sordariomycetes</taxon>
        <taxon>Hypocreomycetidae</taxon>
        <taxon>Hypocreales</taxon>
        <taxon>Clavicipitaceae</taxon>
        <taxon>Ustilaginoidea</taxon>
    </lineage>
</organism>
<feature type="compositionally biased region" description="Low complexity" evidence="1">
    <location>
        <begin position="38"/>
        <end position="55"/>
    </location>
</feature>
<dbReference type="EMBL" id="CP072759">
    <property type="protein sequence ID" value="QUC23781.1"/>
    <property type="molecule type" value="Genomic_DNA"/>
</dbReference>